<gene>
    <name evidence="1" type="ORF">LSH36_50g03011</name>
</gene>
<dbReference type="InterPro" id="IPR002347">
    <property type="entry name" value="SDR_fam"/>
</dbReference>
<dbReference type="EMBL" id="JAODUP010000050">
    <property type="protein sequence ID" value="KAK2165437.1"/>
    <property type="molecule type" value="Genomic_DNA"/>
</dbReference>
<dbReference type="SUPFAM" id="SSF51735">
    <property type="entry name" value="NAD(P)-binding Rossmann-fold domains"/>
    <property type="match status" value="1"/>
</dbReference>
<evidence type="ECO:0000313" key="1">
    <source>
        <dbReference type="EMBL" id="KAK2165437.1"/>
    </source>
</evidence>
<dbReference type="Pfam" id="PF00106">
    <property type="entry name" value="adh_short"/>
    <property type="match status" value="1"/>
</dbReference>
<comment type="caution">
    <text evidence="1">The sequence shown here is derived from an EMBL/GenBank/DDBJ whole genome shotgun (WGS) entry which is preliminary data.</text>
</comment>
<dbReference type="PANTHER" id="PTHR43975:SF2">
    <property type="entry name" value="EG:BACR7A4.14 PROTEIN-RELATED"/>
    <property type="match status" value="1"/>
</dbReference>
<dbReference type="PRINTS" id="PR00081">
    <property type="entry name" value="GDHRDH"/>
</dbReference>
<dbReference type="Proteomes" id="UP001208570">
    <property type="component" value="Unassembled WGS sequence"/>
</dbReference>
<sequence>MTSLARKVIIITGASAGIGAASAVELAKYGPRLVLHGRNEKALSDVKQKCLDHGLKSADVTIVTGDITEENTIKKIVQTAKDVFGTLHVIVSCMFGTLDVMRSVFVAQVEALLNEPFNNAGYAHSEDGPIHMGGTVKAMDDLYRVYVRTPYLLVQECLPELIKNKGVVINCGSGLSKVPEYPSRCRLGAMHTPPIFQLVFDFQEPVLEKSAELRHWKVELTCYVIEVMFELLAKVSPFEQRLATPEEIATVVVFLASDQSAAVHGHDLTCDLAASKTNPIVDFTKFQ</sequence>
<dbReference type="InterPro" id="IPR036291">
    <property type="entry name" value="NAD(P)-bd_dom_sf"/>
</dbReference>
<name>A0AAD9K643_9ANNE</name>
<dbReference type="AlphaFoldDB" id="A0AAD9K643"/>
<proteinExistence type="predicted"/>
<evidence type="ECO:0000313" key="2">
    <source>
        <dbReference type="Proteomes" id="UP001208570"/>
    </source>
</evidence>
<keyword evidence="2" id="KW-1185">Reference proteome</keyword>
<dbReference type="Gene3D" id="3.40.50.720">
    <property type="entry name" value="NAD(P)-binding Rossmann-like Domain"/>
    <property type="match status" value="2"/>
</dbReference>
<organism evidence="1 2">
    <name type="scientific">Paralvinella palmiformis</name>
    <dbReference type="NCBI Taxonomy" id="53620"/>
    <lineage>
        <taxon>Eukaryota</taxon>
        <taxon>Metazoa</taxon>
        <taxon>Spiralia</taxon>
        <taxon>Lophotrochozoa</taxon>
        <taxon>Annelida</taxon>
        <taxon>Polychaeta</taxon>
        <taxon>Sedentaria</taxon>
        <taxon>Canalipalpata</taxon>
        <taxon>Terebellida</taxon>
        <taxon>Terebelliformia</taxon>
        <taxon>Alvinellidae</taxon>
        <taxon>Paralvinella</taxon>
    </lineage>
</organism>
<dbReference type="PANTHER" id="PTHR43975">
    <property type="entry name" value="ZGC:101858"/>
    <property type="match status" value="1"/>
</dbReference>
<accession>A0AAD9K643</accession>
<protein>
    <submittedName>
        <fullName evidence="1">Uncharacterized protein</fullName>
    </submittedName>
</protein>
<reference evidence="1" key="1">
    <citation type="journal article" date="2023" name="Mol. Biol. Evol.">
        <title>Third-Generation Sequencing Reveals the Adaptive Role of the Epigenome in Three Deep-Sea Polychaetes.</title>
        <authorList>
            <person name="Perez M."/>
            <person name="Aroh O."/>
            <person name="Sun Y."/>
            <person name="Lan Y."/>
            <person name="Juniper S.K."/>
            <person name="Young C.R."/>
            <person name="Angers B."/>
            <person name="Qian P.Y."/>
        </authorList>
    </citation>
    <scope>NUCLEOTIDE SEQUENCE</scope>
    <source>
        <strain evidence="1">P08H-3</strain>
    </source>
</reference>